<keyword evidence="1" id="KW-1133">Transmembrane helix</keyword>
<evidence type="ECO:0000256" key="1">
    <source>
        <dbReference type="SAM" id="Phobius"/>
    </source>
</evidence>
<accession>A0A2W1JMP1</accession>
<evidence type="ECO:0000259" key="2">
    <source>
        <dbReference type="Pfam" id="PF07670"/>
    </source>
</evidence>
<dbReference type="PIRSF" id="PIRSF036542">
    <property type="entry name" value="SpmA_SpmB"/>
    <property type="match status" value="1"/>
</dbReference>
<proteinExistence type="predicted"/>
<dbReference type="GO" id="GO:0005886">
    <property type="term" value="C:plasma membrane"/>
    <property type="evidence" value="ECO:0007669"/>
    <property type="project" value="TreeGrafter"/>
</dbReference>
<feature type="transmembrane region" description="Helical" evidence="1">
    <location>
        <begin position="320"/>
        <end position="338"/>
    </location>
</feature>
<dbReference type="PANTHER" id="PTHR35793:SF2">
    <property type="entry name" value="INNER MEMBRANE PROTEIN YJIG"/>
    <property type="match status" value="1"/>
</dbReference>
<feature type="domain" description="Nucleoside transporter/FeoB GTPase Gate" evidence="2">
    <location>
        <begin position="321"/>
        <end position="421"/>
    </location>
</feature>
<evidence type="ECO:0000313" key="4">
    <source>
        <dbReference type="Proteomes" id="UP000248857"/>
    </source>
</evidence>
<reference evidence="3 4" key="1">
    <citation type="journal article" date="2018" name="Sci. Rep.">
        <title>A novel species of the marine cyanobacterium Acaryochloris with a unique pigment content and lifestyle.</title>
        <authorList>
            <person name="Partensky F."/>
            <person name="Six C."/>
            <person name="Ratin M."/>
            <person name="Garczarek L."/>
            <person name="Vaulot D."/>
            <person name="Probert I."/>
            <person name="Calteau A."/>
            <person name="Gourvil P."/>
            <person name="Marie D."/>
            <person name="Grebert T."/>
            <person name="Bouchier C."/>
            <person name="Le Panse S."/>
            <person name="Gachenot M."/>
            <person name="Rodriguez F."/>
            <person name="Garrido J.L."/>
        </authorList>
    </citation>
    <scope>NUCLEOTIDE SEQUENCE [LARGE SCALE GENOMIC DNA]</scope>
    <source>
        <strain evidence="3 4">RCC1774</strain>
    </source>
</reference>
<dbReference type="InterPro" id="IPR011415">
    <property type="entry name" value="SpmA_SpmB"/>
</dbReference>
<protein>
    <submittedName>
        <fullName evidence="3">Spore maturation protein A</fullName>
    </submittedName>
</protein>
<dbReference type="Pfam" id="PF07670">
    <property type="entry name" value="Gate"/>
    <property type="match status" value="2"/>
</dbReference>
<keyword evidence="4" id="KW-1185">Reference proteome</keyword>
<keyword evidence="1" id="KW-0812">Transmembrane</keyword>
<dbReference type="PANTHER" id="PTHR35793">
    <property type="entry name" value="INNER MEMBRANE PROTEIN YJIG"/>
    <property type="match status" value="1"/>
</dbReference>
<dbReference type="EMBL" id="PQWO01000002">
    <property type="protein sequence ID" value="PZD74549.1"/>
    <property type="molecule type" value="Genomic_DNA"/>
</dbReference>
<dbReference type="Proteomes" id="UP000248857">
    <property type="component" value="Unassembled WGS sequence"/>
</dbReference>
<dbReference type="InterPro" id="IPR052549">
    <property type="entry name" value="SpmB"/>
</dbReference>
<sequence length="450" mass="46827">MKKASSPLNVIWLFMIVFATIIAGYTGQMAAVTAATFESAETAVELAIGLVGAMALWLGILKVIEAAGLMALIARWIRPLMVRLFPEVPADHPAMSAMLMNIAANGLGLGNAATPLGLKAMTELNKLNANPGTATNAMCLFLAINTSSVTLLPIEVIALRSSAGADNPGSIIIPTLVATLCSTAVAITMAKLLAARGTKLEAKSVPTVEHEPLDSAIENDLAASDSPTDEPADLSPPGTIGNVVFGGLALVLSAAILYKLVTSLTTAVNGVPYFLTTDFVSVASHWLLPTVICLFLLVSYFRGVKVYEVMTEGAKEGFEIAIRIIPFLVAILVAIGMFRASGALDLMATALLPVTSLIGLPPEALPMALIRPLSGGGAYGLMSDIVSNDPNSFLADLVSTMQGSTETTFYVLAVYFGSIGISRSRHAVPAALCADATGLLASLAVCRFLF</sequence>
<feature type="transmembrane region" description="Helical" evidence="1">
    <location>
        <begin position="171"/>
        <end position="194"/>
    </location>
</feature>
<dbReference type="RefSeq" id="WP_110984849.1">
    <property type="nucleotide sequence ID" value="NZ_CAWNWM010000002.1"/>
</dbReference>
<name>A0A2W1JMP1_9CYAN</name>
<organism evidence="3 4">
    <name type="scientific">Acaryochloris thomasi RCC1774</name>
    <dbReference type="NCBI Taxonomy" id="1764569"/>
    <lineage>
        <taxon>Bacteria</taxon>
        <taxon>Bacillati</taxon>
        <taxon>Cyanobacteriota</taxon>
        <taxon>Cyanophyceae</taxon>
        <taxon>Acaryochloridales</taxon>
        <taxon>Acaryochloridaceae</taxon>
        <taxon>Acaryochloris</taxon>
        <taxon>Acaryochloris thomasi</taxon>
    </lineage>
</organism>
<feature type="domain" description="Nucleoside transporter/FeoB GTPase Gate" evidence="2">
    <location>
        <begin position="48"/>
        <end position="158"/>
    </location>
</feature>
<gene>
    <name evidence="3" type="primary">spmA</name>
    <name evidence="3" type="ORF">C1752_00883</name>
</gene>
<dbReference type="OrthoDB" id="9782481at2"/>
<feature type="transmembrane region" description="Helical" evidence="1">
    <location>
        <begin position="240"/>
        <end position="261"/>
    </location>
</feature>
<feature type="transmembrane region" description="Helical" evidence="1">
    <location>
        <begin position="134"/>
        <end position="159"/>
    </location>
</feature>
<feature type="transmembrane region" description="Helical" evidence="1">
    <location>
        <begin position="273"/>
        <end position="300"/>
    </location>
</feature>
<feature type="transmembrane region" description="Helical" evidence="1">
    <location>
        <begin position="7"/>
        <end position="26"/>
    </location>
</feature>
<dbReference type="InterPro" id="IPR011642">
    <property type="entry name" value="Gate_dom"/>
</dbReference>
<evidence type="ECO:0000313" key="3">
    <source>
        <dbReference type="EMBL" id="PZD74549.1"/>
    </source>
</evidence>
<dbReference type="AlphaFoldDB" id="A0A2W1JMP1"/>
<comment type="caution">
    <text evidence="3">The sequence shown here is derived from an EMBL/GenBank/DDBJ whole genome shotgun (WGS) entry which is preliminary data.</text>
</comment>
<keyword evidence="1" id="KW-0472">Membrane</keyword>
<feature type="transmembrane region" description="Helical" evidence="1">
    <location>
        <begin position="46"/>
        <end position="73"/>
    </location>
</feature>